<keyword evidence="2" id="KW-1003">Cell membrane</keyword>
<keyword evidence="4 6" id="KW-1133">Transmembrane helix</keyword>
<dbReference type="PANTHER" id="PTHR10010">
    <property type="entry name" value="SOLUTE CARRIER FAMILY 34 SODIUM PHOSPHATE , MEMBER 2-RELATED"/>
    <property type="match status" value="1"/>
</dbReference>
<reference evidence="8 9" key="1">
    <citation type="submission" date="2019-04" db="EMBL/GenBank/DDBJ databases">
        <authorList>
            <person name="Li J."/>
        </authorList>
    </citation>
    <scope>NUCLEOTIDE SEQUENCE [LARGE SCALE GENOMIC DNA]</scope>
    <source>
        <strain evidence="8 9">KCTC 42687</strain>
    </source>
</reference>
<dbReference type="GO" id="GO:0005436">
    <property type="term" value="F:sodium:phosphate symporter activity"/>
    <property type="evidence" value="ECO:0007669"/>
    <property type="project" value="InterPro"/>
</dbReference>
<dbReference type="Proteomes" id="UP000309747">
    <property type="component" value="Unassembled WGS sequence"/>
</dbReference>
<feature type="domain" description="PhoU" evidence="7">
    <location>
        <begin position="337"/>
        <end position="416"/>
    </location>
</feature>
<evidence type="ECO:0000259" key="7">
    <source>
        <dbReference type="Pfam" id="PF01895"/>
    </source>
</evidence>
<evidence type="ECO:0000256" key="3">
    <source>
        <dbReference type="ARBA" id="ARBA00022692"/>
    </source>
</evidence>
<keyword evidence="5 6" id="KW-0472">Membrane</keyword>
<proteinExistence type="predicted"/>
<comment type="caution">
    <text evidence="8">The sequence shown here is derived from an EMBL/GenBank/DDBJ whole genome shotgun (WGS) entry which is preliminary data.</text>
</comment>
<dbReference type="AlphaFoldDB" id="A0A4U0RD59"/>
<keyword evidence="3 6" id="KW-0812">Transmembrane</keyword>
<feature type="transmembrane region" description="Helical" evidence="6">
    <location>
        <begin position="126"/>
        <end position="149"/>
    </location>
</feature>
<feature type="transmembrane region" description="Helical" evidence="6">
    <location>
        <begin position="87"/>
        <end position="120"/>
    </location>
</feature>
<dbReference type="GO" id="GO:0044341">
    <property type="term" value="P:sodium-dependent phosphate transport"/>
    <property type="evidence" value="ECO:0007669"/>
    <property type="project" value="InterPro"/>
</dbReference>
<dbReference type="EMBL" id="SUNI01000002">
    <property type="protein sequence ID" value="TJZ93301.1"/>
    <property type="molecule type" value="Genomic_DNA"/>
</dbReference>
<dbReference type="PANTHER" id="PTHR10010:SF46">
    <property type="entry name" value="SODIUM-DEPENDENT PHOSPHATE TRANSPORT PROTEIN 2B"/>
    <property type="match status" value="1"/>
</dbReference>
<dbReference type="Gene3D" id="1.20.58.220">
    <property type="entry name" value="Phosphate transport system protein phou homolog 2, domain 2"/>
    <property type="match status" value="1"/>
</dbReference>
<dbReference type="InterPro" id="IPR003841">
    <property type="entry name" value="Na/Pi_transpt"/>
</dbReference>
<organism evidence="8 9">
    <name type="scientific">Paracoccus gahaiensis</name>
    <dbReference type="NCBI Taxonomy" id="1706839"/>
    <lineage>
        <taxon>Bacteria</taxon>
        <taxon>Pseudomonadati</taxon>
        <taxon>Pseudomonadota</taxon>
        <taxon>Alphaproteobacteria</taxon>
        <taxon>Rhodobacterales</taxon>
        <taxon>Paracoccaceae</taxon>
        <taxon>Paracoccus</taxon>
    </lineage>
</organism>
<feature type="transmembrane region" description="Helical" evidence="6">
    <location>
        <begin position="55"/>
        <end position="75"/>
    </location>
</feature>
<feature type="transmembrane region" description="Helical" evidence="6">
    <location>
        <begin position="278"/>
        <end position="300"/>
    </location>
</feature>
<feature type="domain" description="PhoU" evidence="7">
    <location>
        <begin position="446"/>
        <end position="525"/>
    </location>
</feature>
<dbReference type="Pfam" id="PF02690">
    <property type="entry name" value="Na_Pi_cotrans"/>
    <property type="match status" value="1"/>
</dbReference>
<evidence type="ECO:0000256" key="2">
    <source>
        <dbReference type="ARBA" id="ARBA00022475"/>
    </source>
</evidence>
<feature type="transmembrane region" description="Helical" evidence="6">
    <location>
        <begin position="175"/>
        <end position="202"/>
    </location>
</feature>
<dbReference type="InterPro" id="IPR026022">
    <property type="entry name" value="PhoU_dom"/>
</dbReference>
<dbReference type="Pfam" id="PF01895">
    <property type="entry name" value="PhoU"/>
    <property type="match status" value="2"/>
</dbReference>
<keyword evidence="9" id="KW-1185">Reference proteome</keyword>
<dbReference type="NCBIfam" id="NF037997">
    <property type="entry name" value="Na_Pi_symport"/>
    <property type="match status" value="1"/>
</dbReference>
<feature type="transmembrane region" description="Helical" evidence="6">
    <location>
        <begin position="241"/>
        <end position="263"/>
    </location>
</feature>
<dbReference type="GO" id="GO:0005886">
    <property type="term" value="C:plasma membrane"/>
    <property type="evidence" value="ECO:0007669"/>
    <property type="project" value="UniProtKB-SubCell"/>
</dbReference>
<evidence type="ECO:0000256" key="6">
    <source>
        <dbReference type="SAM" id="Phobius"/>
    </source>
</evidence>
<evidence type="ECO:0000313" key="8">
    <source>
        <dbReference type="EMBL" id="TJZ93301.1"/>
    </source>
</evidence>
<protein>
    <submittedName>
        <fullName evidence="8">Na/Pi cotransporter family protein</fullName>
    </submittedName>
</protein>
<dbReference type="InterPro" id="IPR038078">
    <property type="entry name" value="PhoU-like_sf"/>
</dbReference>
<evidence type="ECO:0000256" key="4">
    <source>
        <dbReference type="ARBA" id="ARBA00022989"/>
    </source>
</evidence>
<comment type="subcellular location">
    <subcellularLocation>
        <location evidence="1">Cell membrane</location>
        <topology evidence="1">Multi-pass membrane protein</topology>
    </subcellularLocation>
</comment>
<dbReference type="OrthoDB" id="5778511at2"/>
<evidence type="ECO:0000313" key="9">
    <source>
        <dbReference type="Proteomes" id="UP000309747"/>
    </source>
</evidence>
<name>A0A4U0RD59_9RHOB</name>
<evidence type="ECO:0000256" key="1">
    <source>
        <dbReference type="ARBA" id="ARBA00004651"/>
    </source>
</evidence>
<sequence>MESIVVFLQLAGAVALLLFGLGLVRDGMVEAFGLKMKMILGAGTRTGPRAFVSGVVATLGLQSSTATALLTASFVHREMIGIRRAQIVLLGANVGTALTAVIVSADIAAAVPLLVLAGYVLRRRGGTVGTGIGAGLIGVGLMLLSLTLLDQATEPLRSSPQLAAFLPMLDGARPVALVFAAVIALLCSSSLAAVLLIGSLVLPPELAVVMMLGANLGGAMAPVLATGGLDVSARRVTLGNLAVRAIGCLIALPFAGPAAAALADLPLDPAGMAVTSHLAFNLVLAALIWPFNGLVCALTLRLIPDQAGLAETGPRWLDDAVLDTPPLALAGASREVLDIGDTVERMMVRTRAAFRSDDPAPLAEVMALEDQVDRRQHEVKNYLSRLTGAATQTERRQSIAVLDYVINLEHIGDIIAKGLAAEVQKKIGQGLRFSDEGYAELDGLFLMTQENLRMAQTVFMTRDREMARRLMEQKVEIRNLERQSAQHHLIRLREDQSDSRETSSLHLDLLRDLKRINAHAVSVAHPILDEEGLLIESRLRTR</sequence>
<accession>A0A4U0RD59</accession>
<feature type="transmembrane region" description="Helical" evidence="6">
    <location>
        <begin position="208"/>
        <end position="229"/>
    </location>
</feature>
<dbReference type="RefSeq" id="WP_136884501.1">
    <property type="nucleotide sequence ID" value="NZ_SUNI01000002.1"/>
</dbReference>
<dbReference type="SUPFAM" id="SSF109755">
    <property type="entry name" value="PhoU-like"/>
    <property type="match status" value="1"/>
</dbReference>
<evidence type="ECO:0000256" key="5">
    <source>
        <dbReference type="ARBA" id="ARBA00023136"/>
    </source>
</evidence>
<gene>
    <name evidence="8" type="ORF">FA743_03500</name>
</gene>